<organism evidence="8 9">
    <name type="scientific">Jezberella montanilacus</name>
    <dbReference type="NCBI Taxonomy" id="323426"/>
    <lineage>
        <taxon>Bacteria</taxon>
        <taxon>Pseudomonadati</taxon>
        <taxon>Pseudomonadota</taxon>
        <taxon>Betaproteobacteria</taxon>
        <taxon>Burkholderiales</taxon>
        <taxon>Alcaligenaceae</taxon>
        <taxon>Jezberella</taxon>
    </lineage>
</organism>
<accession>A0A2T0XG40</accession>
<comment type="subcellular location">
    <subcellularLocation>
        <location evidence="1">Cell membrane</location>
        <topology evidence="1">Multi-pass membrane protein</topology>
    </subcellularLocation>
</comment>
<evidence type="ECO:0000256" key="4">
    <source>
        <dbReference type="ARBA" id="ARBA00022692"/>
    </source>
</evidence>
<feature type="transmembrane region" description="Helical" evidence="7">
    <location>
        <begin position="46"/>
        <end position="65"/>
    </location>
</feature>
<evidence type="ECO:0000313" key="8">
    <source>
        <dbReference type="EMBL" id="PRY97882.1"/>
    </source>
</evidence>
<protein>
    <submittedName>
        <fullName evidence="8">Putative oxidoreductase</fullName>
    </submittedName>
</protein>
<keyword evidence="9" id="KW-1185">Reference proteome</keyword>
<dbReference type="Proteomes" id="UP000238308">
    <property type="component" value="Unassembled WGS sequence"/>
</dbReference>
<feature type="transmembrane region" description="Helical" evidence="7">
    <location>
        <begin position="72"/>
        <end position="92"/>
    </location>
</feature>
<dbReference type="GO" id="GO:0005886">
    <property type="term" value="C:plasma membrane"/>
    <property type="evidence" value="ECO:0007669"/>
    <property type="project" value="UniProtKB-SubCell"/>
</dbReference>
<proteinExistence type="inferred from homology"/>
<evidence type="ECO:0000256" key="3">
    <source>
        <dbReference type="ARBA" id="ARBA00022475"/>
    </source>
</evidence>
<feature type="transmembrane region" description="Helical" evidence="7">
    <location>
        <begin position="104"/>
        <end position="124"/>
    </location>
</feature>
<dbReference type="PANTHER" id="PTHR33452:SF1">
    <property type="entry name" value="INNER MEMBRANE PROTEIN YPHA-RELATED"/>
    <property type="match status" value="1"/>
</dbReference>
<evidence type="ECO:0000256" key="1">
    <source>
        <dbReference type="ARBA" id="ARBA00004651"/>
    </source>
</evidence>
<dbReference type="InterPro" id="IPR032808">
    <property type="entry name" value="DoxX"/>
</dbReference>
<reference evidence="8 9" key="1">
    <citation type="submission" date="2018-03" db="EMBL/GenBank/DDBJ databases">
        <title>Genomic Encyclopedia of Type Strains, Phase III (KMG-III): the genomes of soil and plant-associated and newly described type strains.</title>
        <authorList>
            <person name="Whitman W."/>
        </authorList>
    </citation>
    <scope>NUCLEOTIDE SEQUENCE [LARGE SCALE GENOMIC DNA]</scope>
    <source>
        <strain evidence="8 9">MWH-P2sevCIIIb</strain>
    </source>
</reference>
<dbReference type="PANTHER" id="PTHR33452">
    <property type="entry name" value="OXIDOREDUCTASE CATD-RELATED"/>
    <property type="match status" value="1"/>
</dbReference>
<gene>
    <name evidence="8" type="ORF">BCM14_1592</name>
</gene>
<comment type="caution">
    <text evidence="8">The sequence shown here is derived from an EMBL/GenBank/DDBJ whole genome shotgun (WGS) entry which is preliminary data.</text>
</comment>
<keyword evidence="4 7" id="KW-0812">Transmembrane</keyword>
<dbReference type="Pfam" id="PF07681">
    <property type="entry name" value="DoxX"/>
    <property type="match status" value="1"/>
</dbReference>
<keyword evidence="5 7" id="KW-1133">Transmembrane helix</keyword>
<keyword evidence="6 7" id="KW-0472">Membrane</keyword>
<dbReference type="EMBL" id="PVTV01000013">
    <property type="protein sequence ID" value="PRY97882.1"/>
    <property type="molecule type" value="Genomic_DNA"/>
</dbReference>
<dbReference type="OrthoDB" id="9792760at2"/>
<evidence type="ECO:0000256" key="2">
    <source>
        <dbReference type="ARBA" id="ARBA00006679"/>
    </source>
</evidence>
<evidence type="ECO:0000256" key="6">
    <source>
        <dbReference type="ARBA" id="ARBA00023136"/>
    </source>
</evidence>
<evidence type="ECO:0000313" key="9">
    <source>
        <dbReference type="Proteomes" id="UP000238308"/>
    </source>
</evidence>
<comment type="similarity">
    <text evidence="2">Belongs to the DoxX family.</text>
</comment>
<dbReference type="AlphaFoldDB" id="A0A2T0XG40"/>
<dbReference type="InterPro" id="IPR051907">
    <property type="entry name" value="DoxX-like_oxidoreductase"/>
</dbReference>
<keyword evidence="3" id="KW-1003">Cell membrane</keyword>
<dbReference type="RefSeq" id="WP_106227463.1">
    <property type="nucleotide sequence ID" value="NZ_PVTV01000013.1"/>
</dbReference>
<name>A0A2T0XG40_9BURK</name>
<evidence type="ECO:0000256" key="7">
    <source>
        <dbReference type="SAM" id="Phobius"/>
    </source>
</evidence>
<evidence type="ECO:0000256" key="5">
    <source>
        <dbReference type="ARBA" id="ARBA00022989"/>
    </source>
</evidence>
<sequence length="136" mass="14407">MKNYQNTLNLVGRLLIAAMFLPAGLSKLNAFDGTAGYFASLGLPVPTLALVIAIAVEVLGSIALIVGYQTRVIAIVMAIFTLAASFAGHAFWNVPADQMRVMQLMFFKNLAVIGGFLILASNGAGKFSIDGRKEAN</sequence>